<dbReference type="RefSeq" id="WP_025419592.1">
    <property type="nucleotide sequence ID" value="NZ_CP013704.1"/>
</dbReference>
<name>A0ABN4U9C2_BORAN</name>
<proteinExistence type="predicted"/>
<evidence type="ECO:0000313" key="1">
    <source>
        <dbReference type="EMBL" id="APR64871.1"/>
    </source>
</evidence>
<evidence type="ECO:0008006" key="3">
    <source>
        <dbReference type="Google" id="ProtNLM"/>
    </source>
</evidence>
<gene>
    <name evidence="1" type="ORF">N187_01955</name>
</gene>
<keyword evidence="2" id="KW-1185">Reference proteome</keyword>
<evidence type="ECO:0000313" key="2">
    <source>
        <dbReference type="Proteomes" id="UP000185502"/>
    </source>
</evidence>
<organism evidence="1 2">
    <name type="scientific">Borrelia anserina Es</name>
    <dbReference type="NCBI Taxonomy" id="1365188"/>
    <lineage>
        <taxon>Bacteria</taxon>
        <taxon>Pseudomonadati</taxon>
        <taxon>Spirochaetota</taxon>
        <taxon>Spirochaetia</taxon>
        <taxon>Spirochaetales</taxon>
        <taxon>Borreliaceae</taxon>
        <taxon>Borrelia</taxon>
    </lineage>
</organism>
<protein>
    <recommendedName>
        <fullName evidence="3">Outer membrane protein beta-barrel domain-containing protein</fullName>
    </recommendedName>
</protein>
<sequence length="215" mass="24894">MKKIINFCFLLLYTNLYSANNEVQKKDKANTKESLTLKERSSNNENDFLSVNRGFTYSTGTGIGTGFFLNSKINHIIFRPYYVFSINNLDLMAVCMILMIEEYNISKKIKYSSSHIGAGINWHIINLSKKMKYLSSTTGIGIRFYLSTNIIGDFKFYGKLPYTIEPYIFFEFSTKKATPYLNIYSKIECLLLDTFNISFDFGIRYNLKNSKEVNP</sequence>
<dbReference type="EMBL" id="CP013704">
    <property type="protein sequence ID" value="APR64871.1"/>
    <property type="molecule type" value="Genomic_DNA"/>
</dbReference>
<accession>A0ABN4U9C2</accession>
<dbReference type="Proteomes" id="UP000185502">
    <property type="component" value="Chromosome"/>
</dbReference>
<reference evidence="1" key="1">
    <citation type="submission" date="2015-12" db="EMBL/GenBank/DDBJ databases">
        <title>Chromosome of the avian spirochetosis agent Borrelia anserina Es.</title>
        <authorList>
            <person name="Elbir H."/>
            <person name="Sitlani P."/>
            <person name="Bergstroem S."/>
            <person name="Barbour A.G."/>
        </authorList>
    </citation>
    <scope>NUCLEOTIDE SEQUENCE [LARGE SCALE GENOMIC DNA]</scope>
    <source>
        <strain evidence="1">Es</strain>
    </source>
</reference>